<dbReference type="Gene3D" id="2.60.40.1240">
    <property type="match status" value="1"/>
</dbReference>
<dbReference type="InterPro" id="IPR029051">
    <property type="entry name" value="DUF4352"/>
</dbReference>
<evidence type="ECO:0000313" key="4">
    <source>
        <dbReference type="EMBL" id="MEN2766968.1"/>
    </source>
</evidence>
<organism evidence="4 5">
    <name type="scientific">Ornithinibacillus xuwenensis</name>
    <dbReference type="NCBI Taxonomy" id="3144668"/>
    <lineage>
        <taxon>Bacteria</taxon>
        <taxon>Bacillati</taxon>
        <taxon>Bacillota</taxon>
        <taxon>Bacilli</taxon>
        <taxon>Bacillales</taxon>
        <taxon>Bacillaceae</taxon>
        <taxon>Ornithinibacillus</taxon>
    </lineage>
</organism>
<reference evidence="4 5" key="1">
    <citation type="submission" date="2024-05" db="EMBL/GenBank/DDBJ databases">
        <authorList>
            <person name="Haq I."/>
            <person name="Ullah Z."/>
            <person name="Ahmad R."/>
            <person name="Li M."/>
            <person name="Tong Y."/>
        </authorList>
    </citation>
    <scope>NUCLEOTIDE SEQUENCE [LARGE SCALE GENOMIC DNA]</scope>
    <source>
        <strain evidence="4 5">16A2E</strain>
    </source>
</reference>
<protein>
    <submittedName>
        <fullName evidence="4">DUF4352 domain-containing protein</fullName>
    </submittedName>
</protein>
<dbReference type="Proteomes" id="UP001444625">
    <property type="component" value="Unassembled WGS sequence"/>
</dbReference>
<evidence type="ECO:0000256" key="2">
    <source>
        <dbReference type="SAM" id="SignalP"/>
    </source>
</evidence>
<dbReference type="PROSITE" id="PS51257">
    <property type="entry name" value="PROKAR_LIPOPROTEIN"/>
    <property type="match status" value="1"/>
</dbReference>
<keyword evidence="1 2" id="KW-0732">Signal</keyword>
<feature type="domain" description="DUF4352" evidence="3">
    <location>
        <begin position="69"/>
        <end position="169"/>
    </location>
</feature>
<evidence type="ECO:0000256" key="1">
    <source>
        <dbReference type="ARBA" id="ARBA00022729"/>
    </source>
</evidence>
<accession>A0ABU9XHI5</accession>
<comment type="caution">
    <text evidence="4">The sequence shown here is derived from an EMBL/GenBank/DDBJ whole genome shotgun (WGS) entry which is preliminary data.</text>
</comment>
<evidence type="ECO:0000313" key="5">
    <source>
        <dbReference type="Proteomes" id="UP001444625"/>
    </source>
</evidence>
<dbReference type="Pfam" id="PF11611">
    <property type="entry name" value="DUF4352"/>
    <property type="match status" value="1"/>
</dbReference>
<dbReference type="InterPro" id="IPR029050">
    <property type="entry name" value="Immunoprotect_excell_Ig-like"/>
</dbReference>
<sequence length="284" mass="31667">MKKAIGLLLVLILALVGCSDKDAETTTKEASPKGDYTHIDGDEVKETTNLPIGQTATFIYPKSEFLEEKKIEFTIQGVDFLTSLETEPYAGEQNDFLVMDFSVKNIGENKVSYLDYPTVIIHNTTGQEETYSLEEGLQYDSVSSFSKEDLLPGGETSGLVVIPLEEGASIKSIFLEPFDILGEFEYPFALDISNLRETASDSPTQLTETLNEKREAFLMEEFAEFDSKVVDDATASFAISRLQNYNLIAEPNDIGFNMHDTKEYFAEFIRDGNGKITGVKFTEQ</sequence>
<keyword evidence="5" id="KW-1185">Reference proteome</keyword>
<gene>
    <name evidence="4" type="ORF">ABC228_07205</name>
</gene>
<feature type="signal peptide" evidence="2">
    <location>
        <begin position="1"/>
        <end position="23"/>
    </location>
</feature>
<dbReference type="EMBL" id="JBDIML010000002">
    <property type="protein sequence ID" value="MEN2766968.1"/>
    <property type="molecule type" value="Genomic_DNA"/>
</dbReference>
<dbReference type="RefSeq" id="WP_345824430.1">
    <property type="nucleotide sequence ID" value="NZ_JBDIML010000002.1"/>
</dbReference>
<evidence type="ECO:0000259" key="3">
    <source>
        <dbReference type="Pfam" id="PF11611"/>
    </source>
</evidence>
<name>A0ABU9XHI5_9BACI</name>
<proteinExistence type="predicted"/>
<feature type="chain" id="PRO_5046749607" evidence="2">
    <location>
        <begin position="24"/>
        <end position="284"/>
    </location>
</feature>